<keyword evidence="4" id="KW-0808">Transferase</keyword>
<sequence>MPTTRRSKRARADTTSDTVSTQSSGVEAGSQSTAVSTRKTTRITLESANQPSTTASEIINPTDSQANARPKRIRVMTKKAASVKTAAPAKKAAPKRPATEIVPTKKAPPSRIVVRKPTNPPFEIPQSEYIVDSDVEELQLPAPGRAQQPGGPRIVIRESTVIPESHTSMYSEAGNPFDDDDVVVTSAQSIPPRSTPKSTPKRPLKRISEPPPPPLPPKAVFVKIQRDVKWFRNQYLATFKIPPPVPSRYLCRKAIPVDVTAASVDEPFDGFSLQQAVGHSYANLIDDVPLLVQKAGLEGSVALISCQVHLSKQASQRKNQDITIFNVAPRSPSSVGYIDFDSLMTQMVEAGGTEFELTLEFEFELAAPSNNDDIVVGAAPSPIYGISTPTPSAFRTPSFRSGRPGTQMPRAASAALTPNRGTSKAPSTRKSTSNTMLADLLKRHEADIEMSREQGAKLTRLLYVDLHNRWKCGLGVNCKNYRNGMANICCWRDQGDKKHHQLTNAELSMWVVAIREGRTTIENPPVAFHRKWRQEADQERQQQQETSNSGVGQPFNYTSCISMGRQQHALPATDGHYEYLVMPFGLTNAPATFQAAIEHAIRHCLDKFAVCYLDDILIYSKTLEEHKEHVRQVLDALHEHKLSVNKDKSEFHVKKTVFLGYEISPGWVKIEPEKLEAVRTWPTPTNATEDTTFQWKQEHEQAFQQIRDAIIADPVLMLSDPSKPFEVEADASDFAIGGQLGQKDKDGKLHLVAFFSKKLEGPRLNYPIHDKELLAIIEAFQEWRPYLSGTTHEVQVYTDHKNLRYFTTTKVLNGRQTRWAEFLSEFNFTIHYKKGSENARADALSRRADHHDNTSEASSPLLHQQTDGSLRHASQPTEDYEIAALQQQSEDPEARPLQPFVECCAVFREQRLERDFQGTIADDERDAWQEEPESKIAALRLEGTRLWYHDKAYVRPSDQKELIRKIHESKLGGHMGIGKTIAKVKQNYDFPGIKQATEEVLAEYGHTSLVDRLTKWSYFLPYKESWSAEQLADVIYRNDDWVELLPTAQLAYNTTVTETTRVTPFFANYGYEADLRQGPDVSVPRAAVKADKMSSLHAMLKEELEFVRTRMKKFYDRNRLEGPRLEEGGKVYLTSRNLRTKRPNRKLDFRKIGPFKIDKKISENNYALALPSTMRLRTNVFHISLLEPAPNNARLDKDAEAEDEEELWDVEEILDSRITKGRIEYLVKWAGFGPEDNSWQPAMNFNCPKELEDFHRRNPDRPQGDQATGRPRRKNRSKKN</sequence>
<keyword evidence="12" id="KW-0229">DNA integration</keyword>
<evidence type="ECO:0000256" key="2">
    <source>
        <dbReference type="ARBA" id="ARBA00011353"/>
    </source>
</evidence>
<evidence type="ECO:0000313" key="21">
    <source>
        <dbReference type="Proteomes" id="UP000001056"/>
    </source>
</evidence>
<dbReference type="InterPro" id="IPR000953">
    <property type="entry name" value="Chromo/chromo_shadow_dom"/>
</dbReference>
<keyword evidence="10" id="KW-0378">Hydrolase</keyword>
<keyword evidence="7" id="KW-0479">Metal-binding</keyword>
<feature type="domain" description="Chromo" evidence="19">
    <location>
        <begin position="1208"/>
        <end position="1266"/>
    </location>
</feature>
<dbReference type="InterPro" id="IPR016197">
    <property type="entry name" value="Chromo-like_dom_sf"/>
</dbReference>
<dbReference type="PANTHER" id="PTHR37984">
    <property type="entry name" value="PROTEIN CBG26694"/>
    <property type="match status" value="1"/>
</dbReference>
<keyword evidence="5" id="KW-0548">Nucleotidyltransferase</keyword>
<dbReference type="SMART" id="SM00298">
    <property type="entry name" value="CHROMO"/>
    <property type="match status" value="1"/>
</dbReference>
<dbReference type="SUPFAM" id="SSF54160">
    <property type="entry name" value="Chromo domain-like"/>
    <property type="match status" value="1"/>
</dbReference>
<dbReference type="eggNOG" id="KOG0017">
    <property type="taxonomic scope" value="Eukaryota"/>
</dbReference>
<feature type="region of interest" description="Disordered" evidence="18">
    <location>
        <begin position="841"/>
        <end position="874"/>
    </location>
</feature>
<dbReference type="EMBL" id="CH408030">
    <property type="protein sequence ID" value="EAQ91570.1"/>
    <property type="molecule type" value="Genomic_DNA"/>
</dbReference>
<dbReference type="GO" id="GO:0004190">
    <property type="term" value="F:aspartic-type endopeptidase activity"/>
    <property type="evidence" value="ECO:0007669"/>
    <property type="project" value="UniProtKB-KW"/>
</dbReference>
<dbReference type="PROSITE" id="PS50013">
    <property type="entry name" value="CHROMO_2"/>
    <property type="match status" value="1"/>
</dbReference>
<feature type="region of interest" description="Disordered" evidence="18">
    <location>
        <begin position="397"/>
        <end position="433"/>
    </location>
</feature>
<dbReference type="GO" id="GO:0006310">
    <property type="term" value="P:DNA recombination"/>
    <property type="evidence" value="ECO:0007669"/>
    <property type="project" value="UniProtKB-KW"/>
</dbReference>
<evidence type="ECO:0000256" key="15">
    <source>
        <dbReference type="ARBA" id="ARBA00023125"/>
    </source>
</evidence>
<keyword evidence="17" id="KW-0233">DNA recombination</keyword>
<evidence type="ECO:0000313" key="20">
    <source>
        <dbReference type="EMBL" id="EAQ91570.1"/>
    </source>
</evidence>
<keyword evidence="14" id="KW-0239">DNA-directed DNA polymerase</keyword>
<dbReference type="GeneID" id="4388989"/>
<dbReference type="InterPro" id="IPR036397">
    <property type="entry name" value="RNaseH_sf"/>
</dbReference>
<dbReference type="OrthoDB" id="1918685at2759"/>
<dbReference type="Gene3D" id="3.30.70.270">
    <property type="match status" value="1"/>
</dbReference>
<dbReference type="Pfam" id="PF17921">
    <property type="entry name" value="Integrase_H2C2"/>
    <property type="match status" value="1"/>
</dbReference>
<evidence type="ECO:0000256" key="17">
    <source>
        <dbReference type="ARBA" id="ARBA00023172"/>
    </source>
</evidence>
<dbReference type="Pfam" id="PF00385">
    <property type="entry name" value="Chromo"/>
    <property type="match status" value="1"/>
</dbReference>
<keyword evidence="9" id="KW-0255">Endonuclease</keyword>
<evidence type="ECO:0000256" key="11">
    <source>
        <dbReference type="ARBA" id="ARBA00022842"/>
    </source>
</evidence>
<dbReference type="Gene3D" id="3.10.20.370">
    <property type="match status" value="1"/>
</dbReference>
<dbReference type="PANTHER" id="PTHR37984:SF5">
    <property type="entry name" value="PROTEIN NYNRIN-LIKE"/>
    <property type="match status" value="1"/>
</dbReference>
<dbReference type="InterPro" id="IPR041373">
    <property type="entry name" value="RT_RNaseH"/>
</dbReference>
<dbReference type="Gene3D" id="1.10.340.70">
    <property type="match status" value="1"/>
</dbReference>
<evidence type="ECO:0000256" key="13">
    <source>
        <dbReference type="ARBA" id="ARBA00022918"/>
    </source>
</evidence>
<gene>
    <name evidence="20" type="ORF">CHGG_03505</name>
</gene>
<keyword evidence="6" id="KW-0540">Nuclease</keyword>
<organism evidence="20 21">
    <name type="scientific">Chaetomium globosum (strain ATCC 6205 / CBS 148.51 / DSM 1962 / NBRC 6347 / NRRL 1970)</name>
    <name type="common">Soil fungus</name>
    <dbReference type="NCBI Taxonomy" id="306901"/>
    <lineage>
        <taxon>Eukaryota</taxon>
        <taxon>Fungi</taxon>
        <taxon>Dikarya</taxon>
        <taxon>Ascomycota</taxon>
        <taxon>Pezizomycotina</taxon>
        <taxon>Sordariomycetes</taxon>
        <taxon>Sordariomycetidae</taxon>
        <taxon>Sordariales</taxon>
        <taxon>Chaetomiaceae</taxon>
        <taxon>Chaetomium</taxon>
    </lineage>
</organism>
<evidence type="ECO:0000256" key="7">
    <source>
        <dbReference type="ARBA" id="ARBA00022723"/>
    </source>
</evidence>
<keyword evidence="11" id="KW-0460">Magnesium</keyword>
<feature type="region of interest" description="Disordered" evidence="18">
    <location>
        <begin position="532"/>
        <end position="553"/>
    </location>
</feature>
<feature type="compositionally biased region" description="Basic and acidic residues" evidence="18">
    <location>
        <begin position="1250"/>
        <end position="1263"/>
    </location>
</feature>
<keyword evidence="13" id="KW-0695">RNA-directed DNA polymerase</keyword>
<keyword evidence="8" id="KW-0064">Aspartyl protease</keyword>
<feature type="compositionally biased region" description="Basic and acidic residues" evidence="18">
    <location>
        <begin position="841"/>
        <end position="854"/>
    </location>
</feature>
<dbReference type="FunCoup" id="Q2H8E9">
    <property type="interactions" value="23"/>
</dbReference>
<dbReference type="GO" id="GO:0003887">
    <property type="term" value="F:DNA-directed DNA polymerase activity"/>
    <property type="evidence" value="ECO:0007669"/>
    <property type="project" value="UniProtKB-KW"/>
</dbReference>
<evidence type="ECO:0000256" key="8">
    <source>
        <dbReference type="ARBA" id="ARBA00022750"/>
    </source>
</evidence>
<dbReference type="InterPro" id="IPR000477">
    <property type="entry name" value="RT_dom"/>
</dbReference>
<evidence type="ECO:0000256" key="6">
    <source>
        <dbReference type="ARBA" id="ARBA00022722"/>
    </source>
</evidence>
<evidence type="ECO:0000256" key="3">
    <source>
        <dbReference type="ARBA" id="ARBA00022670"/>
    </source>
</evidence>
<dbReference type="CDD" id="cd09274">
    <property type="entry name" value="RNase_HI_RT_Ty3"/>
    <property type="match status" value="1"/>
</dbReference>
<protein>
    <recommendedName>
        <fullName evidence="19">Chromo domain-containing protein</fullName>
    </recommendedName>
</protein>
<comment type="subunit">
    <text evidence="2">Component of the NuA4 histone acetyltransferase complex.</text>
</comment>
<evidence type="ECO:0000256" key="12">
    <source>
        <dbReference type="ARBA" id="ARBA00022908"/>
    </source>
</evidence>
<dbReference type="GO" id="GO:0006338">
    <property type="term" value="P:chromatin remodeling"/>
    <property type="evidence" value="ECO:0007669"/>
    <property type="project" value="UniProtKB-ARBA"/>
</dbReference>
<feature type="compositionally biased region" description="Low complexity" evidence="18">
    <location>
        <begin position="13"/>
        <end position="24"/>
    </location>
</feature>
<keyword evidence="15" id="KW-0238">DNA-binding</keyword>
<dbReference type="InterPro" id="IPR043502">
    <property type="entry name" value="DNA/RNA_pol_sf"/>
</dbReference>
<evidence type="ECO:0000256" key="1">
    <source>
        <dbReference type="ARBA" id="ARBA00004173"/>
    </source>
</evidence>
<dbReference type="Pfam" id="PF17917">
    <property type="entry name" value="RT_RNaseH"/>
    <property type="match status" value="1"/>
</dbReference>
<dbReference type="InterPro" id="IPR043128">
    <property type="entry name" value="Rev_trsase/Diguanyl_cyclase"/>
</dbReference>
<dbReference type="Pfam" id="PF24626">
    <property type="entry name" value="SH3_Tf2-1"/>
    <property type="match status" value="1"/>
</dbReference>
<feature type="region of interest" description="Disordered" evidence="18">
    <location>
        <begin position="1"/>
        <end position="120"/>
    </location>
</feature>
<proteinExistence type="predicted"/>
<feature type="compositionally biased region" description="Polar residues" evidence="18">
    <location>
        <begin position="419"/>
        <end position="433"/>
    </location>
</feature>
<accession>Q2H8E9</accession>
<feature type="compositionally biased region" description="Low complexity" evidence="18">
    <location>
        <begin position="78"/>
        <end position="91"/>
    </location>
</feature>
<feature type="compositionally biased region" description="Polar residues" evidence="18">
    <location>
        <begin position="29"/>
        <end position="67"/>
    </location>
</feature>
<evidence type="ECO:0000256" key="18">
    <source>
        <dbReference type="SAM" id="MobiDB-lite"/>
    </source>
</evidence>
<dbReference type="GO" id="GO:0004519">
    <property type="term" value="F:endonuclease activity"/>
    <property type="evidence" value="ECO:0007669"/>
    <property type="project" value="UniProtKB-KW"/>
</dbReference>
<dbReference type="AlphaFoldDB" id="Q2H8E9"/>
<dbReference type="GO" id="GO:0006508">
    <property type="term" value="P:proteolysis"/>
    <property type="evidence" value="ECO:0007669"/>
    <property type="project" value="UniProtKB-KW"/>
</dbReference>
<dbReference type="InterPro" id="IPR056924">
    <property type="entry name" value="SH3_Tf2-1"/>
</dbReference>
<dbReference type="RefSeq" id="XP_001230021.1">
    <property type="nucleotide sequence ID" value="XM_001230020.1"/>
</dbReference>
<evidence type="ECO:0000256" key="10">
    <source>
        <dbReference type="ARBA" id="ARBA00022801"/>
    </source>
</evidence>
<evidence type="ECO:0000256" key="9">
    <source>
        <dbReference type="ARBA" id="ARBA00022759"/>
    </source>
</evidence>
<dbReference type="FunFam" id="3.30.70.270:FF:000003">
    <property type="entry name" value="Transposon Ty3-G Gag-Pol polyprotein"/>
    <property type="match status" value="1"/>
</dbReference>
<dbReference type="GO" id="GO:0003964">
    <property type="term" value="F:RNA-directed DNA polymerase activity"/>
    <property type="evidence" value="ECO:0007669"/>
    <property type="project" value="UniProtKB-KW"/>
</dbReference>
<dbReference type="Pfam" id="PF00078">
    <property type="entry name" value="RVT_1"/>
    <property type="match status" value="1"/>
</dbReference>
<dbReference type="SUPFAM" id="SSF56672">
    <property type="entry name" value="DNA/RNA polymerases"/>
    <property type="match status" value="1"/>
</dbReference>
<dbReference type="GO" id="GO:0005739">
    <property type="term" value="C:mitochondrion"/>
    <property type="evidence" value="ECO:0007669"/>
    <property type="project" value="UniProtKB-SubCell"/>
</dbReference>
<reference evidence="20" key="2">
    <citation type="submission" date="2006-02" db="EMBL/GenBank/DDBJ databases">
        <title>Annotation of the Chaetomium globosum CBS 148.51 Genome.</title>
        <authorList>
            <consortium name="The Broad Institute Genome Sequencing Platform"/>
            <person name="Birren B."/>
            <person name="Lander E."/>
            <person name="Galagan J."/>
            <person name="Devon K."/>
            <person name="Nusbaum C."/>
            <person name="Ma L.-J."/>
            <person name="Jaffe D."/>
            <person name="Butler J."/>
            <person name="Alvarez P."/>
            <person name="Gnerre S."/>
            <person name="Grabherr M."/>
            <person name="Kleber M."/>
            <person name="Mauceli E."/>
            <person name="Brockman W."/>
            <person name="Rounsley S."/>
            <person name="Young S."/>
            <person name="LaButti K."/>
            <person name="Pushparaj V."/>
            <person name="DeCaprio D."/>
            <person name="Crawford M."/>
            <person name="Koehrsen M."/>
            <person name="Engels R."/>
            <person name="Montgomery P."/>
            <person name="Pearson M."/>
            <person name="Howarth C."/>
            <person name="Kodira C."/>
            <person name="Yandava C."/>
            <person name="Zeng Q."/>
            <person name="Alvarado L."/>
            <person name="Oleary S."/>
            <person name="Untereiner W."/>
        </authorList>
    </citation>
    <scope>NUCLEOTIDE SEQUENCE</scope>
    <source>
        <strain evidence="20">CBS 148.51</strain>
    </source>
</reference>
<dbReference type="VEuPathDB" id="FungiDB:CHGG_03505"/>
<dbReference type="GO" id="GO:0003677">
    <property type="term" value="F:DNA binding"/>
    <property type="evidence" value="ECO:0007669"/>
    <property type="project" value="UniProtKB-KW"/>
</dbReference>
<evidence type="ECO:0000256" key="5">
    <source>
        <dbReference type="ARBA" id="ARBA00022695"/>
    </source>
</evidence>
<name>Q2H8E9_CHAGB</name>
<dbReference type="CDD" id="cd01647">
    <property type="entry name" value="RT_LTR"/>
    <property type="match status" value="1"/>
</dbReference>
<dbReference type="InterPro" id="IPR023780">
    <property type="entry name" value="Chromo_domain"/>
</dbReference>
<keyword evidence="21" id="KW-1185">Reference proteome</keyword>
<dbReference type="Gene3D" id="2.40.50.40">
    <property type="match status" value="1"/>
</dbReference>
<dbReference type="GO" id="GO:0046872">
    <property type="term" value="F:metal ion binding"/>
    <property type="evidence" value="ECO:0007669"/>
    <property type="project" value="UniProtKB-KW"/>
</dbReference>
<feature type="region of interest" description="Disordered" evidence="18">
    <location>
        <begin position="187"/>
        <end position="218"/>
    </location>
</feature>
<dbReference type="eggNOG" id="KOG1911">
    <property type="taxonomic scope" value="Eukaryota"/>
</dbReference>
<reference evidence="20" key="1">
    <citation type="submission" date="2005-03" db="EMBL/GenBank/DDBJ databases">
        <authorList>
            <person name="Giovannoni S.J."/>
            <person name="Cho J.-C."/>
            <person name="Ferriera S."/>
            <person name="Johnson J."/>
            <person name="Kravitz S."/>
            <person name="Halpern A."/>
            <person name="Remington K."/>
            <person name="Beeson K."/>
            <person name="Tran B."/>
            <person name="Rogers Y.-H."/>
            <person name="Friedman R."/>
            <person name="Venter J.C."/>
        </authorList>
    </citation>
    <scope>NUCLEOTIDE SEQUENCE</scope>
    <source>
        <strain evidence="20">CBS 148.51</strain>
    </source>
</reference>
<dbReference type="GO" id="GO:0015074">
    <property type="term" value="P:DNA integration"/>
    <property type="evidence" value="ECO:0007669"/>
    <property type="project" value="UniProtKB-KW"/>
</dbReference>
<keyword evidence="16" id="KW-0496">Mitochondrion</keyword>
<dbReference type="HOGENOM" id="CLU_263154_0_0_1"/>
<dbReference type="CDD" id="cd00024">
    <property type="entry name" value="CD_CSD"/>
    <property type="match status" value="1"/>
</dbReference>
<comment type="subcellular location">
    <subcellularLocation>
        <location evidence="1">Mitochondrion</location>
    </subcellularLocation>
</comment>
<dbReference type="InterPro" id="IPR050951">
    <property type="entry name" value="Retrovirus_Pol_polyprotein"/>
</dbReference>
<evidence type="ECO:0000256" key="14">
    <source>
        <dbReference type="ARBA" id="ARBA00022932"/>
    </source>
</evidence>
<evidence type="ECO:0000256" key="4">
    <source>
        <dbReference type="ARBA" id="ARBA00022679"/>
    </source>
</evidence>
<feature type="region of interest" description="Disordered" evidence="18">
    <location>
        <begin position="1250"/>
        <end position="1280"/>
    </location>
</feature>
<dbReference type="Gene3D" id="3.30.420.10">
    <property type="entry name" value="Ribonuclease H-like superfamily/Ribonuclease H"/>
    <property type="match status" value="1"/>
</dbReference>
<dbReference type="InParanoid" id="Q2H8E9"/>
<keyword evidence="3" id="KW-0645">Protease</keyword>
<dbReference type="InterPro" id="IPR041588">
    <property type="entry name" value="Integrase_H2C2"/>
</dbReference>
<dbReference type="Proteomes" id="UP000001056">
    <property type="component" value="Unassembled WGS sequence"/>
</dbReference>
<feature type="compositionally biased region" description="Basic residues" evidence="18">
    <location>
        <begin position="1270"/>
        <end position="1280"/>
    </location>
</feature>
<feature type="compositionally biased region" description="Polar residues" evidence="18">
    <location>
        <begin position="187"/>
        <end position="198"/>
    </location>
</feature>
<evidence type="ECO:0000256" key="16">
    <source>
        <dbReference type="ARBA" id="ARBA00023128"/>
    </source>
</evidence>
<feature type="compositionally biased region" description="Basic and acidic residues" evidence="18">
    <location>
        <begin position="533"/>
        <end position="542"/>
    </location>
</feature>
<evidence type="ECO:0000259" key="19">
    <source>
        <dbReference type="PROSITE" id="PS50013"/>
    </source>
</evidence>
<feature type="compositionally biased region" description="Polar residues" evidence="18">
    <location>
        <begin position="855"/>
        <end position="874"/>
    </location>
</feature>